<dbReference type="PROSITE" id="PS00022">
    <property type="entry name" value="EGF_1"/>
    <property type="match status" value="1"/>
</dbReference>
<keyword evidence="4" id="KW-0812">Transmembrane</keyword>
<evidence type="ECO:0000256" key="12">
    <source>
        <dbReference type="PROSITE-ProRule" id="PRU00076"/>
    </source>
</evidence>
<evidence type="ECO:0000313" key="15">
    <source>
        <dbReference type="Ensembl" id="ENSCSAVP00000007611.1"/>
    </source>
</evidence>
<reference evidence="15" key="3">
    <citation type="submission" date="2025-09" db="UniProtKB">
        <authorList>
            <consortium name="Ensembl"/>
        </authorList>
    </citation>
    <scope>IDENTIFICATION</scope>
</reference>
<organism evidence="15 16">
    <name type="scientific">Ciona savignyi</name>
    <name type="common">Pacific transparent sea squirt</name>
    <dbReference type="NCBI Taxonomy" id="51511"/>
    <lineage>
        <taxon>Eukaryota</taxon>
        <taxon>Metazoa</taxon>
        <taxon>Chordata</taxon>
        <taxon>Tunicata</taxon>
        <taxon>Ascidiacea</taxon>
        <taxon>Phlebobranchia</taxon>
        <taxon>Cionidae</taxon>
        <taxon>Ciona</taxon>
    </lineage>
</organism>
<dbReference type="Pfam" id="PF00008">
    <property type="entry name" value="EGF"/>
    <property type="match status" value="1"/>
</dbReference>
<evidence type="ECO:0000259" key="13">
    <source>
        <dbReference type="PROSITE" id="PS50026"/>
    </source>
</evidence>
<keyword evidence="5" id="KW-0732">Signal</keyword>
<dbReference type="AlphaFoldDB" id="H2YQK3"/>
<evidence type="ECO:0000313" key="16">
    <source>
        <dbReference type="Proteomes" id="UP000007875"/>
    </source>
</evidence>
<evidence type="ECO:0000256" key="1">
    <source>
        <dbReference type="ARBA" id="ARBA00004251"/>
    </source>
</evidence>
<keyword evidence="3 12" id="KW-0245">EGF-like domain</keyword>
<keyword evidence="9" id="KW-0472">Membrane</keyword>
<dbReference type="GO" id="GO:0023052">
    <property type="term" value="P:signaling"/>
    <property type="evidence" value="ECO:0007669"/>
    <property type="project" value="UniProtKB-ARBA"/>
</dbReference>
<dbReference type="Proteomes" id="UP000007875">
    <property type="component" value="Unassembled WGS sequence"/>
</dbReference>
<dbReference type="GO" id="GO:0005509">
    <property type="term" value="F:calcium ion binding"/>
    <property type="evidence" value="ECO:0007669"/>
    <property type="project" value="InterPro"/>
</dbReference>
<evidence type="ECO:0000256" key="10">
    <source>
        <dbReference type="ARBA" id="ARBA00023157"/>
    </source>
</evidence>
<keyword evidence="7" id="KW-0106">Calcium</keyword>
<dbReference type="InterPro" id="IPR000519">
    <property type="entry name" value="P_trefoil_dom"/>
</dbReference>
<sequence length="170" mass="18283">MATSLPSTRCFASRRQANMIFRPTPPTNPAGGQTSYLEMGGIRGTRGSIVIRTCNSPTARACGKVGRTSENQCTSFGCCWRNETASCHHAVMYIIRQRQTCEAGFEKPPTCIDTNECLSNPCKNGGVCNNLINKFTCTCPAGTSGTTCTDVCSDPPSILNANPGWQRPSF</sequence>
<dbReference type="PROSITE" id="PS51448">
    <property type="entry name" value="P_TREFOIL_2"/>
    <property type="match status" value="1"/>
</dbReference>
<dbReference type="InterPro" id="IPR000152">
    <property type="entry name" value="EGF-type_Asp/Asn_hydroxyl_site"/>
</dbReference>
<dbReference type="InterPro" id="IPR000742">
    <property type="entry name" value="EGF"/>
</dbReference>
<dbReference type="InterPro" id="IPR001881">
    <property type="entry name" value="EGF-like_Ca-bd_dom"/>
</dbReference>
<evidence type="ECO:0000256" key="2">
    <source>
        <dbReference type="ARBA" id="ARBA00022475"/>
    </source>
</evidence>
<proteinExistence type="predicted"/>
<dbReference type="PROSITE" id="PS00010">
    <property type="entry name" value="ASX_HYDROXYL"/>
    <property type="match status" value="1"/>
</dbReference>
<dbReference type="SMART" id="SM00181">
    <property type="entry name" value="EGF"/>
    <property type="match status" value="1"/>
</dbReference>
<evidence type="ECO:0000259" key="14">
    <source>
        <dbReference type="PROSITE" id="PS51448"/>
    </source>
</evidence>
<dbReference type="InterPro" id="IPR018097">
    <property type="entry name" value="EGF_Ca-bd_CS"/>
</dbReference>
<reference evidence="15" key="2">
    <citation type="submission" date="2025-08" db="UniProtKB">
        <authorList>
            <consortium name="Ensembl"/>
        </authorList>
    </citation>
    <scope>IDENTIFICATION</scope>
</reference>
<evidence type="ECO:0000256" key="8">
    <source>
        <dbReference type="ARBA" id="ARBA00022989"/>
    </source>
</evidence>
<keyword evidence="10 12" id="KW-1015">Disulfide bond</keyword>
<keyword evidence="8" id="KW-1133">Transmembrane helix</keyword>
<evidence type="ECO:0000256" key="7">
    <source>
        <dbReference type="ARBA" id="ARBA00022837"/>
    </source>
</evidence>
<dbReference type="GO" id="GO:0005886">
    <property type="term" value="C:plasma membrane"/>
    <property type="evidence" value="ECO:0007669"/>
    <property type="project" value="UniProtKB-SubCell"/>
</dbReference>
<dbReference type="GeneTree" id="ENSGT00940000163310"/>
<accession>H2YQK3</accession>
<dbReference type="PROSITE" id="PS01187">
    <property type="entry name" value="EGF_CA"/>
    <property type="match status" value="1"/>
</dbReference>
<feature type="domain" description="P-type" evidence="14">
    <location>
        <begin position="52"/>
        <end position="91"/>
    </location>
</feature>
<evidence type="ECO:0000256" key="9">
    <source>
        <dbReference type="ARBA" id="ARBA00023136"/>
    </source>
</evidence>
<dbReference type="Ensembl" id="ENSCSAVT00000007711.1">
    <property type="protein sequence ID" value="ENSCSAVP00000007611.1"/>
    <property type="gene ID" value="ENSCSAVG00000004555.1"/>
</dbReference>
<dbReference type="Gene3D" id="2.10.25.10">
    <property type="entry name" value="Laminin"/>
    <property type="match status" value="1"/>
</dbReference>
<keyword evidence="2" id="KW-1003">Cell membrane</keyword>
<feature type="disulfide bond" evidence="12">
    <location>
        <begin position="139"/>
        <end position="148"/>
    </location>
</feature>
<name>H2YQK3_CIOSA</name>
<keyword evidence="11" id="KW-0325">Glycoprotein</keyword>
<evidence type="ECO:0000256" key="4">
    <source>
        <dbReference type="ARBA" id="ARBA00022692"/>
    </source>
</evidence>
<keyword evidence="6" id="KW-0677">Repeat</keyword>
<evidence type="ECO:0000256" key="11">
    <source>
        <dbReference type="ARBA" id="ARBA00023180"/>
    </source>
</evidence>
<evidence type="ECO:0000256" key="6">
    <source>
        <dbReference type="ARBA" id="ARBA00022737"/>
    </source>
</evidence>
<dbReference type="CDD" id="cd00054">
    <property type="entry name" value="EGF_CA"/>
    <property type="match status" value="1"/>
</dbReference>
<feature type="domain" description="EGF-like" evidence="13">
    <location>
        <begin position="113"/>
        <end position="149"/>
    </location>
</feature>
<comment type="subcellular location">
    <subcellularLocation>
        <location evidence="1">Cell membrane</location>
        <topology evidence="1">Single-pass type I membrane protein</topology>
    </subcellularLocation>
</comment>
<evidence type="ECO:0000256" key="3">
    <source>
        <dbReference type="ARBA" id="ARBA00022536"/>
    </source>
</evidence>
<dbReference type="SMART" id="SM00179">
    <property type="entry name" value="EGF_CA"/>
    <property type="match status" value="1"/>
</dbReference>
<evidence type="ECO:0008006" key="17">
    <source>
        <dbReference type="Google" id="ProtNLM"/>
    </source>
</evidence>
<protein>
    <recommendedName>
        <fullName evidence="17">EGF-like domain-containing protein</fullName>
    </recommendedName>
</protein>
<keyword evidence="16" id="KW-1185">Reference proteome</keyword>
<dbReference type="SUPFAM" id="SSF57196">
    <property type="entry name" value="EGF/Laminin"/>
    <property type="match status" value="1"/>
</dbReference>
<evidence type="ECO:0000256" key="5">
    <source>
        <dbReference type="ARBA" id="ARBA00022729"/>
    </source>
</evidence>
<dbReference type="GO" id="GO:0007154">
    <property type="term" value="P:cell communication"/>
    <property type="evidence" value="ECO:0007669"/>
    <property type="project" value="UniProtKB-ARBA"/>
</dbReference>
<dbReference type="HOGENOM" id="CLU_1574221_0_0_1"/>
<comment type="caution">
    <text evidence="12">Lacks conserved residue(s) required for the propagation of feature annotation.</text>
</comment>
<dbReference type="FunFam" id="2.10.25.10:FF:000391">
    <property type="entry name" value="Weary, isoform C"/>
    <property type="match status" value="1"/>
</dbReference>
<dbReference type="PROSITE" id="PS50026">
    <property type="entry name" value="EGF_3"/>
    <property type="match status" value="1"/>
</dbReference>
<reference evidence="16" key="1">
    <citation type="submission" date="2003-08" db="EMBL/GenBank/DDBJ databases">
        <authorList>
            <person name="Birren B."/>
            <person name="Nusbaum C."/>
            <person name="Abebe A."/>
            <person name="Abouelleil A."/>
            <person name="Adekoya E."/>
            <person name="Ait-zahra M."/>
            <person name="Allen N."/>
            <person name="Allen T."/>
            <person name="An P."/>
            <person name="Anderson M."/>
            <person name="Anderson S."/>
            <person name="Arachchi H."/>
            <person name="Armbruster J."/>
            <person name="Bachantsang P."/>
            <person name="Baldwin J."/>
            <person name="Barry A."/>
            <person name="Bayul T."/>
            <person name="Blitshsteyn B."/>
            <person name="Bloom T."/>
            <person name="Blye J."/>
            <person name="Boguslavskiy L."/>
            <person name="Borowsky M."/>
            <person name="Boukhgalter B."/>
            <person name="Brunache A."/>
            <person name="Butler J."/>
            <person name="Calixte N."/>
            <person name="Calvo S."/>
            <person name="Camarata J."/>
            <person name="Campo K."/>
            <person name="Chang J."/>
            <person name="Cheshatsang Y."/>
            <person name="Citroen M."/>
            <person name="Collymore A."/>
            <person name="Considine T."/>
            <person name="Cook A."/>
            <person name="Cooke P."/>
            <person name="Corum B."/>
            <person name="Cuomo C."/>
            <person name="David R."/>
            <person name="Dawoe T."/>
            <person name="Degray S."/>
            <person name="Dodge S."/>
            <person name="Dooley K."/>
            <person name="Dorje P."/>
            <person name="Dorjee K."/>
            <person name="Dorris L."/>
            <person name="Duffey N."/>
            <person name="Dupes A."/>
            <person name="Elkins T."/>
            <person name="Engels R."/>
            <person name="Erickson J."/>
            <person name="Farina A."/>
            <person name="Faro S."/>
            <person name="Ferreira P."/>
            <person name="Fischer H."/>
            <person name="Fitzgerald M."/>
            <person name="Foley K."/>
            <person name="Gage D."/>
            <person name="Galagan J."/>
            <person name="Gearin G."/>
            <person name="Gnerre S."/>
            <person name="Gnirke A."/>
            <person name="Goyette A."/>
            <person name="Graham J."/>
            <person name="Grandbois E."/>
            <person name="Gyaltsen K."/>
            <person name="Hafez N."/>
            <person name="Hagopian D."/>
            <person name="Hagos B."/>
            <person name="Hall J."/>
            <person name="Hatcher B."/>
            <person name="Heller A."/>
            <person name="Higgins H."/>
            <person name="Honan T."/>
            <person name="Horn A."/>
            <person name="Houde N."/>
            <person name="Hughes L."/>
            <person name="Hulme W."/>
            <person name="Husby E."/>
            <person name="Iliev I."/>
            <person name="Jaffe D."/>
            <person name="Jones C."/>
            <person name="Kamal M."/>
            <person name="Kamat A."/>
            <person name="Kamvysselis M."/>
            <person name="Karlsson E."/>
            <person name="Kells C."/>
            <person name="Kieu A."/>
            <person name="Kisner P."/>
            <person name="Kodira C."/>
            <person name="Kulbokas E."/>
            <person name="Labutti K."/>
            <person name="Lama D."/>
            <person name="Landers T."/>
            <person name="Leger J."/>
            <person name="Levine S."/>
            <person name="Lewis D."/>
            <person name="Lewis T."/>
            <person name="Lindblad-toh K."/>
            <person name="Liu X."/>
            <person name="Lokyitsang T."/>
            <person name="Lokyitsang Y."/>
            <person name="Lucien O."/>
            <person name="Lui A."/>
            <person name="Ma L.J."/>
            <person name="Mabbitt R."/>
            <person name="Macdonald J."/>
            <person name="Maclean C."/>
            <person name="Major J."/>
            <person name="Manning J."/>
            <person name="Marabella R."/>
            <person name="Maru K."/>
            <person name="Matthews C."/>
            <person name="Mauceli E."/>
            <person name="Mccarthy M."/>
            <person name="Mcdonough S."/>
            <person name="Mcghee T."/>
            <person name="Meldrim J."/>
            <person name="Meneus L."/>
            <person name="Mesirov J."/>
            <person name="Mihalev A."/>
            <person name="Mihova T."/>
            <person name="Mikkelsen T."/>
            <person name="Mlenga V."/>
            <person name="Moru K."/>
            <person name="Mozes J."/>
            <person name="Mulrain L."/>
            <person name="Munson G."/>
            <person name="Naylor J."/>
            <person name="Newes C."/>
            <person name="Nguyen C."/>
            <person name="Nguyen N."/>
            <person name="Nguyen T."/>
            <person name="Nicol R."/>
            <person name="Nielsen C."/>
            <person name="Nizzari M."/>
            <person name="Norbu C."/>
            <person name="Norbu N."/>
            <person name="O'donnell P."/>
            <person name="Okoawo O."/>
            <person name="O'leary S."/>
            <person name="Omotosho B."/>
            <person name="O'neill K."/>
            <person name="Osman S."/>
            <person name="Parker S."/>
            <person name="Perrin D."/>
            <person name="Phunkhang P."/>
            <person name="Piqani B."/>
            <person name="Purcell S."/>
            <person name="Rachupka T."/>
            <person name="Ramasamy U."/>
            <person name="Rameau R."/>
            <person name="Ray V."/>
            <person name="Raymond C."/>
            <person name="Retta R."/>
            <person name="Richardson S."/>
            <person name="Rise C."/>
            <person name="Rodriguez J."/>
            <person name="Rogers J."/>
            <person name="Rogov P."/>
            <person name="Rutman M."/>
            <person name="Schupbach R."/>
            <person name="Seaman C."/>
            <person name="Settipalli S."/>
            <person name="Sharpe T."/>
            <person name="Sheridan J."/>
            <person name="Sherpa N."/>
            <person name="Shi J."/>
            <person name="Smirnov S."/>
            <person name="Smith C."/>
            <person name="Sougnez C."/>
            <person name="Spencer B."/>
            <person name="Stalker J."/>
            <person name="Stange-thomann N."/>
            <person name="Stavropoulos S."/>
            <person name="Stetson K."/>
            <person name="Stone C."/>
            <person name="Stone S."/>
            <person name="Stubbs M."/>
            <person name="Talamas J."/>
            <person name="Tchuinga P."/>
            <person name="Tenzing P."/>
            <person name="Tesfaye S."/>
            <person name="Theodore J."/>
            <person name="Thoulutsang Y."/>
            <person name="Topham K."/>
            <person name="Towey S."/>
            <person name="Tsamla T."/>
            <person name="Tsomo N."/>
            <person name="Vallee D."/>
            <person name="Vassiliev H."/>
            <person name="Venkataraman V."/>
            <person name="Vinson J."/>
            <person name="Vo A."/>
            <person name="Wade C."/>
            <person name="Wang S."/>
            <person name="Wangchuk T."/>
            <person name="Wangdi T."/>
            <person name="Whittaker C."/>
            <person name="Wilkinson J."/>
            <person name="Wu Y."/>
            <person name="Wyman D."/>
            <person name="Yadav S."/>
            <person name="Yang S."/>
            <person name="Yang X."/>
            <person name="Yeager S."/>
            <person name="Yee E."/>
            <person name="Young G."/>
            <person name="Zainoun J."/>
            <person name="Zembeck L."/>
            <person name="Zimmer A."/>
            <person name="Zody M."/>
            <person name="Lander E."/>
        </authorList>
    </citation>
    <scope>NUCLEOTIDE SEQUENCE [LARGE SCALE GENOMIC DNA]</scope>
</reference>